<dbReference type="GO" id="GO:0035336">
    <property type="term" value="P:long-chain fatty-acyl-CoA metabolic process"/>
    <property type="evidence" value="ECO:0007669"/>
    <property type="project" value="TreeGrafter"/>
</dbReference>
<dbReference type="CDD" id="cd05236">
    <property type="entry name" value="FAR-N_SDR_e"/>
    <property type="match status" value="1"/>
</dbReference>
<accession>A0AAW1JZP5</accession>
<comment type="catalytic activity">
    <reaction evidence="9 10">
        <text>a long-chain fatty acyl-CoA + 2 NADPH + 2 H(+) = a long-chain primary fatty alcohol + 2 NADP(+) + CoA</text>
        <dbReference type="Rhea" id="RHEA:52716"/>
        <dbReference type="ChEBI" id="CHEBI:15378"/>
        <dbReference type="ChEBI" id="CHEBI:57287"/>
        <dbReference type="ChEBI" id="CHEBI:57783"/>
        <dbReference type="ChEBI" id="CHEBI:58349"/>
        <dbReference type="ChEBI" id="CHEBI:77396"/>
        <dbReference type="ChEBI" id="CHEBI:83139"/>
        <dbReference type="EC" id="1.2.1.84"/>
    </reaction>
</comment>
<evidence type="ECO:0000313" key="12">
    <source>
        <dbReference type="EMBL" id="KAK9711237.1"/>
    </source>
</evidence>
<name>A0AAW1JZP5_POPJA</name>
<sequence>MSATIETGFDTRVENLTSIMISSEKNWNTIHRMITAIMKMEETEEDLLQDQFEKALPQESKGWFYSFLHRQINIFFVWETLQAMPPLQQDVQEIPPTPIQSFYSGANVFITGGTGFLGQLLVEKLLRSCPDIRTIYLLVREKANKDMITRVDEILDECIFDKLKAACSKYKYKVIGIEGDCTLPRLGMSEQDRMMLAAEVSVVFHSAATVNFNEKLKTAVDINVKGTKELLDFCRVMPKLKAIVHVSTVYCNCTETIIDEQVAPTKVGYKDLMTLTDMLDDTILTRITPNMLGNLPNTYTFTKRVTENMILEEGENLPLGIYRPAIVISTYKEPLRGWINNMYGAVGVATGSGTGVLRVLHCDGQANANLVPADMCINGLIAVAWEVEQKFLESKQNKISFDIPIYNYESSLDQPISWNRYLELTSMYGIITPYLNSVWYFCLTLIKSKWLYQLAAFMVHTVPAFILDALLLVTGKRRRFMKLYSKIHHTNFPTSYPTSAQRISNLNRRG</sequence>
<dbReference type="Pfam" id="PF07993">
    <property type="entry name" value="NAD_binding_4"/>
    <property type="match status" value="1"/>
</dbReference>
<dbReference type="GO" id="GO:0016020">
    <property type="term" value="C:membrane"/>
    <property type="evidence" value="ECO:0007669"/>
    <property type="project" value="UniProtKB-SubCell"/>
</dbReference>
<evidence type="ECO:0000256" key="3">
    <source>
        <dbReference type="ARBA" id="ARBA00022516"/>
    </source>
</evidence>
<evidence type="ECO:0000256" key="10">
    <source>
        <dbReference type="RuleBase" id="RU363097"/>
    </source>
</evidence>
<evidence type="ECO:0000259" key="11">
    <source>
        <dbReference type="Pfam" id="PF07993"/>
    </source>
</evidence>
<keyword evidence="10" id="KW-0560">Oxidoreductase</keyword>
<dbReference type="EMBL" id="JASPKY010000283">
    <property type="protein sequence ID" value="KAK9711237.1"/>
    <property type="molecule type" value="Genomic_DNA"/>
</dbReference>
<dbReference type="EC" id="1.2.1.84" evidence="10"/>
<evidence type="ECO:0000313" key="13">
    <source>
        <dbReference type="Proteomes" id="UP001458880"/>
    </source>
</evidence>
<evidence type="ECO:0000256" key="7">
    <source>
        <dbReference type="ARBA" id="ARBA00023098"/>
    </source>
</evidence>
<feature type="transmembrane region" description="Helical" evidence="10">
    <location>
        <begin position="450"/>
        <end position="473"/>
    </location>
</feature>
<dbReference type="FunFam" id="3.40.50.720:FF:000143">
    <property type="entry name" value="Fatty acyl-CoA reductase"/>
    <property type="match status" value="1"/>
</dbReference>
<protein>
    <recommendedName>
        <fullName evidence="10">Fatty acyl-CoA reductase</fullName>
        <ecNumber evidence="10">1.2.1.84</ecNumber>
    </recommendedName>
</protein>
<feature type="domain" description="Thioester reductase (TE)" evidence="11">
    <location>
        <begin position="110"/>
        <end position="378"/>
    </location>
</feature>
<keyword evidence="8 10" id="KW-0472">Membrane</keyword>
<comment type="similarity">
    <text evidence="2 10">Belongs to the fatty acyl-CoA reductase family.</text>
</comment>
<evidence type="ECO:0000256" key="4">
    <source>
        <dbReference type="ARBA" id="ARBA00022692"/>
    </source>
</evidence>
<dbReference type="PANTHER" id="PTHR11011">
    <property type="entry name" value="MALE STERILITY PROTEIN 2-RELATED"/>
    <property type="match status" value="1"/>
</dbReference>
<dbReference type="InterPro" id="IPR013120">
    <property type="entry name" value="FAR_NAD-bd"/>
</dbReference>
<dbReference type="GO" id="GO:0102965">
    <property type="term" value="F:alcohol-forming long-chain fatty acyl-CoA reductase activity"/>
    <property type="evidence" value="ECO:0007669"/>
    <property type="project" value="UniProtKB-EC"/>
</dbReference>
<keyword evidence="6 10" id="KW-1133">Transmembrane helix</keyword>
<evidence type="ECO:0000256" key="5">
    <source>
        <dbReference type="ARBA" id="ARBA00022857"/>
    </source>
</evidence>
<gene>
    <name evidence="12" type="ORF">QE152_g25578</name>
</gene>
<comment type="subcellular location">
    <subcellularLocation>
        <location evidence="1">Membrane</location>
        <topology evidence="1">Multi-pass membrane protein</topology>
    </subcellularLocation>
</comment>
<reference evidence="12 13" key="1">
    <citation type="journal article" date="2024" name="BMC Genomics">
        <title>De novo assembly and annotation of Popillia japonica's genome with initial clues to its potential as an invasive pest.</title>
        <authorList>
            <person name="Cucini C."/>
            <person name="Boschi S."/>
            <person name="Funari R."/>
            <person name="Cardaioli E."/>
            <person name="Iannotti N."/>
            <person name="Marturano G."/>
            <person name="Paoli F."/>
            <person name="Bruttini M."/>
            <person name="Carapelli A."/>
            <person name="Frati F."/>
            <person name="Nardi F."/>
        </authorList>
    </citation>
    <scope>NUCLEOTIDE SEQUENCE [LARGE SCALE GENOMIC DNA]</scope>
    <source>
        <strain evidence="12">DMR45628</strain>
    </source>
</reference>
<dbReference type="GO" id="GO:0005777">
    <property type="term" value="C:peroxisome"/>
    <property type="evidence" value="ECO:0007669"/>
    <property type="project" value="TreeGrafter"/>
</dbReference>
<dbReference type="SUPFAM" id="SSF51735">
    <property type="entry name" value="NAD(P)-binding Rossmann-fold domains"/>
    <property type="match status" value="1"/>
</dbReference>
<dbReference type="PANTHER" id="PTHR11011:SF60">
    <property type="entry name" value="FATTY ACYL-COA REDUCTASE-RELATED"/>
    <property type="match status" value="1"/>
</dbReference>
<dbReference type="Proteomes" id="UP001458880">
    <property type="component" value="Unassembled WGS sequence"/>
</dbReference>
<dbReference type="GO" id="GO:0080019">
    <property type="term" value="F:alcohol-forming very long-chain fatty acyl-CoA reductase activity"/>
    <property type="evidence" value="ECO:0007669"/>
    <property type="project" value="InterPro"/>
</dbReference>
<keyword evidence="13" id="KW-1185">Reference proteome</keyword>
<dbReference type="Gene3D" id="3.40.50.720">
    <property type="entry name" value="NAD(P)-binding Rossmann-like Domain"/>
    <property type="match status" value="1"/>
</dbReference>
<evidence type="ECO:0000256" key="8">
    <source>
        <dbReference type="ARBA" id="ARBA00023136"/>
    </source>
</evidence>
<dbReference type="InterPro" id="IPR036291">
    <property type="entry name" value="NAD(P)-bd_dom_sf"/>
</dbReference>
<keyword evidence="7 10" id="KW-0443">Lipid metabolism</keyword>
<evidence type="ECO:0000256" key="9">
    <source>
        <dbReference type="ARBA" id="ARBA00052530"/>
    </source>
</evidence>
<keyword evidence="3 10" id="KW-0444">Lipid biosynthesis</keyword>
<keyword evidence="5 10" id="KW-0521">NADP</keyword>
<dbReference type="InterPro" id="IPR026055">
    <property type="entry name" value="FAR"/>
</dbReference>
<evidence type="ECO:0000256" key="1">
    <source>
        <dbReference type="ARBA" id="ARBA00004141"/>
    </source>
</evidence>
<comment type="function">
    <text evidence="10">Catalyzes the reduction of fatty acyl-CoA to fatty alcohols.</text>
</comment>
<evidence type="ECO:0000256" key="6">
    <source>
        <dbReference type="ARBA" id="ARBA00022989"/>
    </source>
</evidence>
<proteinExistence type="inferred from homology"/>
<evidence type="ECO:0000256" key="2">
    <source>
        <dbReference type="ARBA" id="ARBA00005928"/>
    </source>
</evidence>
<keyword evidence="4 10" id="KW-0812">Transmembrane</keyword>
<comment type="caution">
    <text evidence="12">The sequence shown here is derived from an EMBL/GenBank/DDBJ whole genome shotgun (WGS) entry which is preliminary data.</text>
</comment>
<dbReference type="AlphaFoldDB" id="A0AAW1JZP5"/>
<organism evidence="12 13">
    <name type="scientific">Popillia japonica</name>
    <name type="common">Japanese beetle</name>
    <dbReference type="NCBI Taxonomy" id="7064"/>
    <lineage>
        <taxon>Eukaryota</taxon>
        <taxon>Metazoa</taxon>
        <taxon>Ecdysozoa</taxon>
        <taxon>Arthropoda</taxon>
        <taxon>Hexapoda</taxon>
        <taxon>Insecta</taxon>
        <taxon>Pterygota</taxon>
        <taxon>Neoptera</taxon>
        <taxon>Endopterygota</taxon>
        <taxon>Coleoptera</taxon>
        <taxon>Polyphaga</taxon>
        <taxon>Scarabaeiformia</taxon>
        <taxon>Scarabaeidae</taxon>
        <taxon>Rutelinae</taxon>
        <taxon>Popillia</taxon>
    </lineage>
</organism>